<sequence>MLSSAHALLSPVPGAFSALGVGTVASLGMIPLASVLSNVVDLETSHGFLNNVNTPEQMKTAFAAIAGFGAVFMTYAFGLISIQLGGAMRQRFWGSLDAETIAYVVSSKNEFLQRLFLETRNSITVLDGFGVALLYLFSSTTTVVLVNWDWYWVLFFGPIAAVCSCYLSWRQSNRYLLAFADIVYRISRT</sequence>
<protein>
    <recommendedName>
        <fullName evidence="4">ABC transmembrane type-1 domain-containing protein</fullName>
    </recommendedName>
</protein>
<feature type="transmembrane region" description="Helical" evidence="1">
    <location>
        <begin position="123"/>
        <end position="144"/>
    </location>
</feature>
<evidence type="ECO:0000256" key="1">
    <source>
        <dbReference type="SAM" id="Phobius"/>
    </source>
</evidence>
<gene>
    <name evidence="2" type="ORF">KUH32_10610</name>
</gene>
<accession>A0ABS6N953</accession>
<feature type="transmembrane region" description="Helical" evidence="1">
    <location>
        <begin position="61"/>
        <end position="82"/>
    </location>
</feature>
<dbReference type="RefSeq" id="WP_217778004.1">
    <property type="nucleotide sequence ID" value="NZ_JAHRWL010000001.1"/>
</dbReference>
<keyword evidence="1" id="KW-0812">Transmembrane</keyword>
<proteinExistence type="predicted"/>
<evidence type="ECO:0008006" key="4">
    <source>
        <dbReference type="Google" id="ProtNLM"/>
    </source>
</evidence>
<keyword evidence="1" id="KW-0472">Membrane</keyword>
<keyword evidence="3" id="KW-1185">Reference proteome</keyword>
<feature type="transmembrane region" description="Helical" evidence="1">
    <location>
        <begin position="150"/>
        <end position="169"/>
    </location>
</feature>
<comment type="caution">
    <text evidence="2">The sequence shown here is derived from an EMBL/GenBank/DDBJ whole genome shotgun (WGS) entry which is preliminary data.</text>
</comment>
<dbReference type="Proteomes" id="UP001166293">
    <property type="component" value="Unassembled WGS sequence"/>
</dbReference>
<name>A0ABS6N953_9RHOB</name>
<evidence type="ECO:0000313" key="2">
    <source>
        <dbReference type="EMBL" id="MBV2360227.1"/>
    </source>
</evidence>
<evidence type="ECO:0000313" key="3">
    <source>
        <dbReference type="Proteomes" id="UP001166293"/>
    </source>
</evidence>
<dbReference type="EMBL" id="JAHRWL010000001">
    <property type="protein sequence ID" value="MBV2360227.1"/>
    <property type="molecule type" value="Genomic_DNA"/>
</dbReference>
<organism evidence="2 3">
    <name type="scientific">Thalassococcus arenae</name>
    <dbReference type="NCBI Taxonomy" id="2851652"/>
    <lineage>
        <taxon>Bacteria</taxon>
        <taxon>Pseudomonadati</taxon>
        <taxon>Pseudomonadota</taxon>
        <taxon>Alphaproteobacteria</taxon>
        <taxon>Rhodobacterales</taxon>
        <taxon>Roseobacteraceae</taxon>
        <taxon>Thalassococcus</taxon>
    </lineage>
</organism>
<keyword evidence="1" id="KW-1133">Transmembrane helix</keyword>
<reference evidence="2" key="1">
    <citation type="submission" date="2021-06" db="EMBL/GenBank/DDBJ databases">
        <title>Thalassococcus sp. CAU 1522 isolated from sea sand, Republic of Korea.</title>
        <authorList>
            <person name="Kim W."/>
        </authorList>
    </citation>
    <scope>NUCLEOTIDE SEQUENCE</scope>
    <source>
        <strain evidence="2">CAU 1522</strain>
    </source>
</reference>